<dbReference type="AlphaFoldDB" id="A0A927BGR8"/>
<organism evidence="2 3">
    <name type="scientific">Hymenobacter montanus</name>
    <dbReference type="NCBI Taxonomy" id="2771359"/>
    <lineage>
        <taxon>Bacteria</taxon>
        <taxon>Pseudomonadati</taxon>
        <taxon>Bacteroidota</taxon>
        <taxon>Cytophagia</taxon>
        <taxon>Cytophagales</taxon>
        <taxon>Hymenobacteraceae</taxon>
        <taxon>Hymenobacter</taxon>
    </lineage>
</organism>
<accession>A0A927BGR8</accession>
<evidence type="ECO:0000313" key="2">
    <source>
        <dbReference type="EMBL" id="MBD2769879.1"/>
    </source>
</evidence>
<dbReference type="Proteomes" id="UP000612233">
    <property type="component" value="Unassembled WGS sequence"/>
</dbReference>
<dbReference type="InterPro" id="IPR018960">
    <property type="entry name" value="DUF1990"/>
</dbReference>
<keyword evidence="3" id="KW-1185">Reference proteome</keyword>
<dbReference type="RefSeq" id="WP_191006691.1">
    <property type="nucleotide sequence ID" value="NZ_JACXAD010000025.1"/>
</dbReference>
<sequence>MANPNHSEQPAATGSGPWLERRYFIDVARPRLSSAQLMAEVQADVARFAPELLADFKKKSGTNDGLRVGEEFEISILGPWNGCVRVTAVADTFFEFITLEGHPEAGRIHFEAHYLDERPDVLRFEIRSWARSRDGLVAFAYGTLGVGKRVQEATWTEFCRRVAAASGGQALSDVVVETLTQTETGSNDHERHA</sequence>
<feature type="domain" description="DUF1990" evidence="1">
    <location>
        <begin position="61"/>
        <end position="151"/>
    </location>
</feature>
<name>A0A927BGR8_9BACT</name>
<protein>
    <submittedName>
        <fullName evidence="2">DUF1990 family protein</fullName>
    </submittedName>
</protein>
<proteinExistence type="predicted"/>
<comment type="caution">
    <text evidence="2">The sequence shown here is derived from an EMBL/GenBank/DDBJ whole genome shotgun (WGS) entry which is preliminary data.</text>
</comment>
<evidence type="ECO:0000259" key="1">
    <source>
        <dbReference type="Pfam" id="PF09348"/>
    </source>
</evidence>
<dbReference type="Pfam" id="PF09348">
    <property type="entry name" value="DUF1990"/>
    <property type="match status" value="1"/>
</dbReference>
<gene>
    <name evidence="2" type="ORF">IC235_18475</name>
</gene>
<reference evidence="2" key="1">
    <citation type="submission" date="2020-09" db="EMBL/GenBank/DDBJ databases">
        <authorList>
            <person name="Kim M.K."/>
        </authorList>
    </citation>
    <scope>NUCLEOTIDE SEQUENCE</scope>
    <source>
        <strain evidence="2">BT664</strain>
    </source>
</reference>
<evidence type="ECO:0000313" key="3">
    <source>
        <dbReference type="Proteomes" id="UP000612233"/>
    </source>
</evidence>
<dbReference type="EMBL" id="JACXAD010000025">
    <property type="protein sequence ID" value="MBD2769879.1"/>
    <property type="molecule type" value="Genomic_DNA"/>
</dbReference>